<feature type="region of interest" description="Disordered" evidence="1">
    <location>
        <begin position="176"/>
        <end position="210"/>
    </location>
</feature>
<sequence>MSALIVWQVSMSPRLSSTEKPGIGPSHGWLEAGDERDGGSWRRQVSVRSSELAKNQQRWLLSSSAAPDQSLVRPGYSVNNSHPRSRSWAVLDEPLAPQDIQNVFFRSQSVTSSSTGLAALRATAQVGSKRNLRSTTHLSTCSPPDAKTMPPKPATKDANDAQKQRQTNLEIDLLKSAWIQKDRESPPNTGKNQERPRSEMNGGPLRETKDKQAQLRLACRQTGRQRQRALILSVALRHATVVSSIHQQNP</sequence>
<reference evidence="2" key="1">
    <citation type="submission" date="2020-03" db="EMBL/GenBank/DDBJ databases">
        <title>Hybrid Assembly of Korean Phytophthora infestans isolates.</title>
        <authorList>
            <person name="Prokchorchik M."/>
            <person name="Lee Y."/>
            <person name="Seo J."/>
            <person name="Cho J.-H."/>
            <person name="Park Y.-E."/>
            <person name="Jang D.-C."/>
            <person name="Im J.-S."/>
            <person name="Choi J.-G."/>
            <person name="Park H.-J."/>
            <person name="Lee G.-B."/>
            <person name="Lee Y.-G."/>
            <person name="Hong S.-Y."/>
            <person name="Cho K."/>
            <person name="Sohn K.H."/>
        </authorList>
    </citation>
    <scope>NUCLEOTIDE SEQUENCE</scope>
    <source>
        <strain evidence="2">KR_2_A2</strain>
    </source>
</reference>
<dbReference type="EMBL" id="JAACNO010000176">
    <property type="protein sequence ID" value="KAF4149393.1"/>
    <property type="molecule type" value="Genomic_DNA"/>
</dbReference>
<comment type="caution">
    <text evidence="2">The sequence shown here is derived from an EMBL/GenBank/DDBJ whole genome shotgun (WGS) entry which is preliminary data.</text>
</comment>
<accession>A0A8S9V9U4</accession>
<dbReference type="AlphaFoldDB" id="A0A8S9V9U4"/>
<evidence type="ECO:0000256" key="1">
    <source>
        <dbReference type="SAM" id="MobiDB-lite"/>
    </source>
</evidence>
<protein>
    <submittedName>
        <fullName evidence="2">Uncharacterized protein</fullName>
    </submittedName>
</protein>
<dbReference type="Proteomes" id="UP000704712">
    <property type="component" value="Unassembled WGS sequence"/>
</dbReference>
<feature type="compositionally biased region" description="Polar residues" evidence="1">
    <location>
        <begin position="125"/>
        <end position="142"/>
    </location>
</feature>
<feature type="region of interest" description="Disordered" evidence="1">
    <location>
        <begin position="15"/>
        <end position="41"/>
    </location>
</feature>
<organism evidence="2 3">
    <name type="scientific">Phytophthora infestans</name>
    <name type="common">Potato late blight agent</name>
    <name type="synonym">Botrytis infestans</name>
    <dbReference type="NCBI Taxonomy" id="4787"/>
    <lineage>
        <taxon>Eukaryota</taxon>
        <taxon>Sar</taxon>
        <taxon>Stramenopiles</taxon>
        <taxon>Oomycota</taxon>
        <taxon>Peronosporomycetes</taxon>
        <taxon>Peronosporales</taxon>
        <taxon>Peronosporaceae</taxon>
        <taxon>Phytophthora</taxon>
    </lineage>
</organism>
<feature type="region of interest" description="Disordered" evidence="1">
    <location>
        <begin position="124"/>
        <end position="164"/>
    </location>
</feature>
<proteinExistence type="predicted"/>
<evidence type="ECO:0000313" key="3">
    <source>
        <dbReference type="Proteomes" id="UP000704712"/>
    </source>
</evidence>
<gene>
    <name evidence="2" type="ORF">GN958_ATG01365</name>
</gene>
<evidence type="ECO:0000313" key="2">
    <source>
        <dbReference type="EMBL" id="KAF4149393.1"/>
    </source>
</evidence>
<feature type="compositionally biased region" description="Basic and acidic residues" evidence="1">
    <location>
        <begin position="154"/>
        <end position="163"/>
    </location>
</feature>
<name>A0A8S9V9U4_PHYIN</name>